<dbReference type="EMBL" id="CYGV01001345">
    <property type="protein sequence ID" value="CUA73093.1"/>
    <property type="molecule type" value="Genomic_DNA"/>
</dbReference>
<evidence type="ECO:0000313" key="1">
    <source>
        <dbReference type="EMBL" id="CUA73093.1"/>
    </source>
</evidence>
<accession>A0A0K6G406</accession>
<sequence length="267" mass="29027">MGDKPVKFGSAKLPAYVPLAEDCQAIVVLVKNGWIPDLNVEWLKTWVFDFNYNIEERVDLEFVIKKSLCFKATKGLKAYFTLVDDKSNNNNLNKWELRLSGAKEGLILSMKHGEELKLAVATEDSPFEATIKAYDGCSVCWDGDSSPGNRHLTAKCPFLQKANAEQKKAGMESILIVDKTTVSTVGKRAKLPVESVKGCCKGLRLRGGAAVQELSAGAQEPSPFELKRDQRTAGSVCTYSGSLGGKCDLRHSLRSPGAIANRISAGA</sequence>
<reference evidence="1 2" key="1">
    <citation type="submission" date="2015-07" db="EMBL/GenBank/DDBJ databases">
        <authorList>
            <person name="Noorani M."/>
        </authorList>
    </citation>
    <scope>NUCLEOTIDE SEQUENCE [LARGE SCALE GENOMIC DNA]</scope>
    <source>
        <strain evidence="1">BBA 69670</strain>
    </source>
</reference>
<proteinExistence type="predicted"/>
<organism evidence="1 2">
    <name type="scientific">Rhizoctonia solani</name>
    <dbReference type="NCBI Taxonomy" id="456999"/>
    <lineage>
        <taxon>Eukaryota</taxon>
        <taxon>Fungi</taxon>
        <taxon>Dikarya</taxon>
        <taxon>Basidiomycota</taxon>
        <taxon>Agaricomycotina</taxon>
        <taxon>Agaricomycetes</taxon>
        <taxon>Cantharellales</taxon>
        <taxon>Ceratobasidiaceae</taxon>
        <taxon>Rhizoctonia</taxon>
    </lineage>
</organism>
<dbReference type="AlphaFoldDB" id="A0A0K6G406"/>
<protein>
    <submittedName>
        <fullName evidence="1">Uncharacterized protein</fullName>
    </submittedName>
</protein>
<evidence type="ECO:0000313" key="2">
    <source>
        <dbReference type="Proteomes" id="UP000044841"/>
    </source>
</evidence>
<keyword evidence="2" id="KW-1185">Reference proteome</keyword>
<dbReference type="Proteomes" id="UP000044841">
    <property type="component" value="Unassembled WGS sequence"/>
</dbReference>
<gene>
    <name evidence="1" type="ORF">RSOLAG22IIIB_05164</name>
</gene>
<name>A0A0K6G406_9AGAM</name>